<name>A0A4Z2ER29_9TELE</name>
<feature type="compositionally biased region" description="Basic and acidic residues" evidence="1">
    <location>
        <begin position="141"/>
        <end position="154"/>
    </location>
</feature>
<gene>
    <name evidence="2" type="ORF">EYF80_058549</name>
</gene>
<accession>A0A4Z2ER29</accession>
<organism evidence="2 3">
    <name type="scientific">Liparis tanakae</name>
    <name type="common">Tanaka's snailfish</name>
    <dbReference type="NCBI Taxonomy" id="230148"/>
    <lineage>
        <taxon>Eukaryota</taxon>
        <taxon>Metazoa</taxon>
        <taxon>Chordata</taxon>
        <taxon>Craniata</taxon>
        <taxon>Vertebrata</taxon>
        <taxon>Euteleostomi</taxon>
        <taxon>Actinopterygii</taxon>
        <taxon>Neopterygii</taxon>
        <taxon>Teleostei</taxon>
        <taxon>Neoteleostei</taxon>
        <taxon>Acanthomorphata</taxon>
        <taxon>Eupercaria</taxon>
        <taxon>Perciformes</taxon>
        <taxon>Cottioidei</taxon>
        <taxon>Cottales</taxon>
        <taxon>Liparidae</taxon>
        <taxon>Liparis</taxon>
    </lineage>
</organism>
<dbReference type="Proteomes" id="UP000314294">
    <property type="component" value="Unassembled WGS sequence"/>
</dbReference>
<feature type="compositionally biased region" description="Acidic residues" evidence="1">
    <location>
        <begin position="164"/>
        <end position="176"/>
    </location>
</feature>
<evidence type="ECO:0000256" key="1">
    <source>
        <dbReference type="SAM" id="MobiDB-lite"/>
    </source>
</evidence>
<comment type="caution">
    <text evidence="2">The sequence shown here is derived from an EMBL/GenBank/DDBJ whole genome shotgun (WGS) entry which is preliminary data.</text>
</comment>
<dbReference type="EMBL" id="SRLO01003605">
    <property type="protein sequence ID" value="TNN31298.1"/>
    <property type="molecule type" value="Genomic_DNA"/>
</dbReference>
<evidence type="ECO:0000313" key="2">
    <source>
        <dbReference type="EMBL" id="TNN31298.1"/>
    </source>
</evidence>
<protein>
    <submittedName>
        <fullName evidence="2">Uncharacterized protein</fullName>
    </submittedName>
</protein>
<evidence type="ECO:0000313" key="3">
    <source>
        <dbReference type="Proteomes" id="UP000314294"/>
    </source>
</evidence>
<sequence length="242" mass="26382">MFLNVPLYRRTLKAPPSLTGHGGSRGRDGTRERRGEAARCRFVTLPPCWTRLERHLALLPEADADGGDTATKDASLHSAFSAASATLSSLTDRRRSTATPGNVQRALGPEEIRRASFKCLFTTAVRGGGGGGLRRQRTVRGTRDGTRASHDGLGKRRKETGPSSEEEEEEEEEEGAKEEAAKTGVGGGGGLERECVLGVWRREKRERARGNLRGEAVLMGERRRRLVELPPPLMVGGRRVAF</sequence>
<feature type="region of interest" description="Disordered" evidence="1">
    <location>
        <begin position="128"/>
        <end position="192"/>
    </location>
</feature>
<reference evidence="2 3" key="1">
    <citation type="submission" date="2019-03" db="EMBL/GenBank/DDBJ databases">
        <title>First draft genome of Liparis tanakae, snailfish: a comprehensive survey of snailfish specific genes.</title>
        <authorList>
            <person name="Kim W."/>
            <person name="Song I."/>
            <person name="Jeong J.-H."/>
            <person name="Kim D."/>
            <person name="Kim S."/>
            <person name="Ryu S."/>
            <person name="Song J.Y."/>
            <person name="Lee S.K."/>
        </authorList>
    </citation>
    <scope>NUCLEOTIDE SEQUENCE [LARGE SCALE GENOMIC DNA]</scope>
    <source>
        <tissue evidence="2">Muscle</tissue>
    </source>
</reference>
<proteinExistence type="predicted"/>
<feature type="compositionally biased region" description="Basic and acidic residues" evidence="1">
    <location>
        <begin position="25"/>
        <end position="36"/>
    </location>
</feature>
<dbReference type="AlphaFoldDB" id="A0A4Z2ER29"/>
<feature type="region of interest" description="Disordered" evidence="1">
    <location>
        <begin position="85"/>
        <end position="109"/>
    </location>
</feature>
<feature type="region of interest" description="Disordered" evidence="1">
    <location>
        <begin position="13"/>
        <end position="36"/>
    </location>
</feature>
<keyword evidence="3" id="KW-1185">Reference proteome</keyword>